<evidence type="ECO:0000313" key="2">
    <source>
        <dbReference type="Proteomes" id="UP001185899"/>
    </source>
</evidence>
<proteinExistence type="predicted"/>
<organism evidence="1 2">
    <name type="scientific">Rhodococcus cercidiphylli</name>
    <dbReference type="NCBI Taxonomy" id="489916"/>
    <lineage>
        <taxon>Bacteria</taxon>
        <taxon>Bacillati</taxon>
        <taxon>Actinomycetota</taxon>
        <taxon>Actinomycetes</taxon>
        <taxon>Mycobacteriales</taxon>
        <taxon>Nocardiaceae</taxon>
        <taxon>Rhodococcus</taxon>
    </lineage>
</organism>
<reference evidence="1 2" key="1">
    <citation type="submission" date="2023-10" db="EMBL/GenBank/DDBJ databases">
        <title>Development of a sustainable strategy for remediation of hydrocarbon-contaminated territories based on the waste exchange concept.</title>
        <authorList>
            <person name="Krivoruchko A."/>
        </authorList>
    </citation>
    <scope>NUCLEOTIDE SEQUENCE [LARGE SCALE GENOMIC DNA]</scope>
    <source>
        <strain evidence="1 2">IEGM 1322</strain>
    </source>
</reference>
<dbReference type="RefSeq" id="WP_094689034.1">
    <property type="nucleotide sequence ID" value="NZ_JAWLKE010000011.1"/>
</dbReference>
<sequence length="119" mass="13166">MSTSSGPSDIIWSTRGRNWGFRFLLDAGLGDPLPDYERAFDDAGDALTAWHRQDGHVALRIEDPLGRRDSAGRVIPHEFVIFGDLATVVDSVEDGLRQVWPLVAEMYAGIWDTPTPPDS</sequence>
<dbReference type="EMBL" id="JAWLKE010000011">
    <property type="protein sequence ID" value="MDV6233507.1"/>
    <property type="molecule type" value="Genomic_DNA"/>
</dbReference>
<evidence type="ECO:0000313" key="1">
    <source>
        <dbReference type="EMBL" id="MDV6233507.1"/>
    </source>
</evidence>
<dbReference type="Proteomes" id="UP001185899">
    <property type="component" value="Unassembled WGS sequence"/>
</dbReference>
<name>A0ABU4B4T8_9NOCA</name>
<accession>A0ABU4B4T8</accession>
<comment type="caution">
    <text evidence="1">The sequence shown here is derived from an EMBL/GenBank/DDBJ whole genome shotgun (WGS) entry which is preliminary data.</text>
</comment>
<gene>
    <name evidence="1" type="ORF">R3P95_23370</name>
</gene>
<protein>
    <submittedName>
        <fullName evidence="1">Uncharacterized protein</fullName>
    </submittedName>
</protein>
<keyword evidence="2" id="KW-1185">Reference proteome</keyword>